<comment type="caution">
    <text evidence="2">The sequence shown here is derived from an EMBL/GenBank/DDBJ whole genome shotgun (WGS) entry which is preliminary data.</text>
</comment>
<organism evidence="2 3">
    <name type="scientific">Golovinomyces cichoracearum</name>
    <dbReference type="NCBI Taxonomy" id="62708"/>
    <lineage>
        <taxon>Eukaryota</taxon>
        <taxon>Fungi</taxon>
        <taxon>Dikarya</taxon>
        <taxon>Ascomycota</taxon>
        <taxon>Pezizomycotina</taxon>
        <taxon>Leotiomycetes</taxon>
        <taxon>Erysiphales</taxon>
        <taxon>Erysiphaceae</taxon>
        <taxon>Golovinomyces</taxon>
    </lineage>
</organism>
<feature type="region of interest" description="Disordered" evidence="1">
    <location>
        <begin position="109"/>
        <end position="131"/>
    </location>
</feature>
<evidence type="ECO:0000313" key="3">
    <source>
        <dbReference type="Proteomes" id="UP000285326"/>
    </source>
</evidence>
<reference evidence="2 3" key="1">
    <citation type="journal article" date="2018" name="BMC Genomics">
        <title>Comparative genome analyses reveal sequence features reflecting distinct modes of host-adaptation between dicot and monocot powdery mildew.</title>
        <authorList>
            <person name="Wu Y."/>
            <person name="Ma X."/>
            <person name="Pan Z."/>
            <person name="Kale S.D."/>
            <person name="Song Y."/>
            <person name="King H."/>
            <person name="Zhang Q."/>
            <person name="Presley C."/>
            <person name="Deng X."/>
            <person name="Wei C.I."/>
            <person name="Xiao S."/>
        </authorList>
    </citation>
    <scope>NUCLEOTIDE SEQUENCE [LARGE SCALE GENOMIC DNA]</scope>
    <source>
        <strain evidence="2">UMSG1</strain>
    </source>
</reference>
<sequence>MTASLAWLFREVTVACISANKRVGELKTSANDLTQTKDSKIQLRYLSTKLSIILKPNINTYFTDRLITVSLFQPLLSYPLADFHVASNYLTAEIGTRYHMDKHKRYNKRSKYNHINDEQSKAIEEEDQIEE</sequence>
<evidence type="ECO:0000313" key="2">
    <source>
        <dbReference type="EMBL" id="RKF82363.1"/>
    </source>
</evidence>
<name>A0A420J6E1_9PEZI</name>
<evidence type="ECO:0000256" key="1">
    <source>
        <dbReference type="SAM" id="MobiDB-lite"/>
    </source>
</evidence>
<proteinExistence type="predicted"/>
<dbReference type="AlphaFoldDB" id="A0A420J6E1"/>
<protein>
    <submittedName>
        <fullName evidence="2">Uncharacterized protein</fullName>
    </submittedName>
</protein>
<dbReference type="EMBL" id="MCBS01017250">
    <property type="protein sequence ID" value="RKF82363.1"/>
    <property type="molecule type" value="Genomic_DNA"/>
</dbReference>
<dbReference type="Proteomes" id="UP000285326">
    <property type="component" value="Unassembled WGS sequence"/>
</dbReference>
<feature type="compositionally biased region" description="Basic and acidic residues" evidence="1">
    <location>
        <begin position="114"/>
        <end position="123"/>
    </location>
</feature>
<accession>A0A420J6E1</accession>
<gene>
    <name evidence="2" type="ORF">GcM1_172008</name>
</gene>